<dbReference type="AlphaFoldDB" id="A0A1E5XTP5"/>
<organism evidence="5 6">
    <name type="scientific">Devosia insulae DS-56</name>
    <dbReference type="NCBI Taxonomy" id="1116389"/>
    <lineage>
        <taxon>Bacteria</taxon>
        <taxon>Pseudomonadati</taxon>
        <taxon>Pseudomonadota</taxon>
        <taxon>Alphaproteobacteria</taxon>
        <taxon>Hyphomicrobiales</taxon>
        <taxon>Devosiaceae</taxon>
        <taxon>Devosia</taxon>
    </lineage>
</organism>
<feature type="binding site" evidence="2">
    <location>
        <position position="113"/>
    </location>
    <ligand>
        <name>substrate</name>
    </ligand>
</feature>
<dbReference type="EMBL" id="LAJE02000107">
    <property type="protein sequence ID" value="OEO31959.1"/>
    <property type="molecule type" value="Genomic_DNA"/>
</dbReference>
<comment type="caution">
    <text evidence="5">The sequence shown here is derived from an EMBL/GenBank/DDBJ whole genome shotgun (WGS) entry which is preliminary data.</text>
</comment>
<protein>
    <recommendedName>
        <fullName evidence="4">NADP-dependent oxidoreductase domain-containing protein</fullName>
    </recommendedName>
</protein>
<evidence type="ECO:0000256" key="3">
    <source>
        <dbReference type="PIRSR" id="PIRSR000097-3"/>
    </source>
</evidence>
<dbReference type="Proteomes" id="UP000095463">
    <property type="component" value="Unassembled WGS sequence"/>
</dbReference>
<dbReference type="PRINTS" id="PR00069">
    <property type="entry name" value="ALDKETRDTASE"/>
</dbReference>
<keyword evidence="6" id="KW-1185">Reference proteome</keyword>
<feature type="active site" description="Proton donor" evidence="1">
    <location>
        <position position="55"/>
    </location>
</feature>
<dbReference type="SUPFAM" id="SSF51430">
    <property type="entry name" value="NAD(P)-linked oxidoreductase"/>
    <property type="match status" value="1"/>
</dbReference>
<feature type="domain" description="NADP-dependent oxidoreductase" evidence="4">
    <location>
        <begin position="17"/>
        <end position="266"/>
    </location>
</feature>
<evidence type="ECO:0000256" key="1">
    <source>
        <dbReference type="PIRSR" id="PIRSR000097-1"/>
    </source>
</evidence>
<dbReference type="RefSeq" id="WP_069908858.1">
    <property type="nucleotide sequence ID" value="NZ_LAJE02000107.1"/>
</dbReference>
<evidence type="ECO:0000313" key="5">
    <source>
        <dbReference type="EMBL" id="OEO31959.1"/>
    </source>
</evidence>
<evidence type="ECO:0000256" key="2">
    <source>
        <dbReference type="PIRSR" id="PIRSR000097-2"/>
    </source>
</evidence>
<dbReference type="PIRSF" id="PIRSF000097">
    <property type="entry name" value="AKR"/>
    <property type="match status" value="1"/>
</dbReference>
<dbReference type="InterPro" id="IPR020471">
    <property type="entry name" value="AKR"/>
</dbReference>
<evidence type="ECO:0000313" key="6">
    <source>
        <dbReference type="Proteomes" id="UP000095463"/>
    </source>
</evidence>
<feature type="site" description="Lowers pKa of active site Tyr" evidence="3">
    <location>
        <position position="80"/>
    </location>
</feature>
<sequence>MTLPTVALPSGISVPSLGQGTWRMGEDRRRHADEVTALRRGIELGMTLLDTAEMYGDGGAEQVIAEAIKGHRNEVQLVSKVLPHNASRSGTIAACERSLKRLGTNHIELYLLHWRGRHPLAETVDAFETLQRSGAIGAWGVSNFDVDDMEELLAVPGGKACATNQVLYNLTARGIEYDLLAWSAEHAMPIMAYSPLGNDNRMLRHPSLQRIANARGVTAAQVALAFVLARPGVIAIPKATGLDHVAENRAAADLSLTAEEQAALDAAFPPPRRKQALEMI</sequence>
<evidence type="ECO:0000259" key="4">
    <source>
        <dbReference type="Pfam" id="PF00248"/>
    </source>
</evidence>
<name>A0A1E5XTP5_9HYPH</name>
<dbReference type="CDD" id="cd19138">
    <property type="entry name" value="AKR_YeaE"/>
    <property type="match status" value="1"/>
</dbReference>
<dbReference type="InterPro" id="IPR036812">
    <property type="entry name" value="NAD(P)_OxRdtase_dom_sf"/>
</dbReference>
<dbReference type="OrthoDB" id="8394608at2"/>
<dbReference type="GO" id="GO:0016491">
    <property type="term" value="F:oxidoreductase activity"/>
    <property type="evidence" value="ECO:0007669"/>
    <property type="project" value="InterPro"/>
</dbReference>
<proteinExistence type="predicted"/>
<dbReference type="PANTHER" id="PTHR43638">
    <property type="entry name" value="OXIDOREDUCTASE, ALDO/KETO REDUCTASE FAMILY PROTEIN"/>
    <property type="match status" value="1"/>
</dbReference>
<accession>A0A1E5XTP5</accession>
<dbReference type="Pfam" id="PF00248">
    <property type="entry name" value="Aldo_ket_red"/>
    <property type="match status" value="1"/>
</dbReference>
<dbReference type="PANTHER" id="PTHR43638:SF3">
    <property type="entry name" value="ALDEHYDE REDUCTASE"/>
    <property type="match status" value="1"/>
</dbReference>
<gene>
    <name evidence="5" type="ORF">VW23_013735</name>
</gene>
<reference evidence="5 6" key="1">
    <citation type="journal article" date="2015" name="Genome Announc.">
        <title>Genome Assemblies of Three Soil-Associated Devosia species: D. insulae, D. limi, and D. soli.</title>
        <authorList>
            <person name="Hassan Y.I."/>
            <person name="Lepp D."/>
            <person name="Zhou T."/>
        </authorList>
    </citation>
    <scope>NUCLEOTIDE SEQUENCE [LARGE SCALE GENOMIC DNA]</scope>
    <source>
        <strain evidence="5 6">DS-56</strain>
    </source>
</reference>
<dbReference type="Gene3D" id="3.20.20.100">
    <property type="entry name" value="NADP-dependent oxidoreductase domain"/>
    <property type="match status" value="1"/>
</dbReference>
<dbReference type="InterPro" id="IPR023210">
    <property type="entry name" value="NADP_OxRdtase_dom"/>
</dbReference>